<evidence type="ECO:0000256" key="6">
    <source>
        <dbReference type="ARBA" id="ARBA00023004"/>
    </source>
</evidence>
<dbReference type="InterPro" id="IPR009010">
    <property type="entry name" value="Asp_de-COase-like_dom_sf"/>
</dbReference>
<dbReference type="PROSITE" id="PS51669">
    <property type="entry name" value="4FE4S_MOW_BIS_MGD"/>
    <property type="match status" value="1"/>
</dbReference>
<evidence type="ECO:0000256" key="2">
    <source>
        <dbReference type="ARBA" id="ARBA00010312"/>
    </source>
</evidence>
<dbReference type="EMBL" id="JAYMFH010000009">
    <property type="protein sequence ID" value="MEC4295152.1"/>
    <property type="molecule type" value="Genomic_DNA"/>
</dbReference>
<evidence type="ECO:0000259" key="8">
    <source>
        <dbReference type="PROSITE" id="PS51669"/>
    </source>
</evidence>
<reference evidence="9 10" key="1">
    <citation type="submission" date="2024-01" db="EMBL/GenBank/DDBJ databases">
        <title>novel species in genus Adlercreutzia.</title>
        <authorList>
            <person name="Liu X."/>
        </authorList>
    </citation>
    <scope>NUCLEOTIDE SEQUENCE [LARGE SCALE GENOMIC DNA]</scope>
    <source>
        <strain evidence="9 10">R22</strain>
    </source>
</reference>
<dbReference type="PANTHER" id="PTHR43742">
    <property type="entry name" value="TRIMETHYLAMINE-N-OXIDE REDUCTASE"/>
    <property type="match status" value="1"/>
</dbReference>
<keyword evidence="7" id="KW-0411">Iron-sulfur</keyword>
<dbReference type="InterPro" id="IPR050612">
    <property type="entry name" value="Prok_Mopterin_Oxidored"/>
</dbReference>
<dbReference type="InterPro" id="IPR006655">
    <property type="entry name" value="Mopterin_OxRdtase_prok_CS"/>
</dbReference>
<comment type="caution">
    <text evidence="9">The sequence shown here is derived from an EMBL/GenBank/DDBJ whole genome shotgun (WGS) entry which is preliminary data.</text>
</comment>
<comment type="cofactor">
    <cofactor evidence="1">
        <name>Mo-bis(molybdopterin guanine dinucleotide)</name>
        <dbReference type="ChEBI" id="CHEBI:60539"/>
    </cofactor>
</comment>
<organism evidence="9 10">
    <name type="scientific">Adlercreutzia shanghongiae</name>
    <dbReference type="NCBI Taxonomy" id="3111773"/>
    <lineage>
        <taxon>Bacteria</taxon>
        <taxon>Bacillati</taxon>
        <taxon>Actinomycetota</taxon>
        <taxon>Coriobacteriia</taxon>
        <taxon>Eggerthellales</taxon>
        <taxon>Eggerthellaceae</taxon>
        <taxon>Adlercreutzia</taxon>
    </lineage>
</organism>
<evidence type="ECO:0000256" key="4">
    <source>
        <dbReference type="ARBA" id="ARBA00022723"/>
    </source>
</evidence>
<feature type="domain" description="4Fe-4S Mo/W bis-MGD-type" evidence="8">
    <location>
        <begin position="58"/>
        <end position="119"/>
    </location>
</feature>
<name>A0ABU6IZ49_9ACTN</name>
<evidence type="ECO:0000256" key="3">
    <source>
        <dbReference type="ARBA" id="ARBA00022505"/>
    </source>
</evidence>
<sequence>MGEIKLNSLNMDRRNFVAAGVAAATALGASASLYGCDNRLSETGGTEEGEGASVQPAGEWKTLACLHGCGTRCMNQALVQDGVVIRQKTDDTHEDSIECPQQRGCLRGRSLVEFEMGADRIKYPLKRVSWTPEDPHGDLRGKEGYERISWDEALDYVADQLKKVYTEYGPRAVFMPCNLSGGRATVAPLLNALGGYLAVSDSISYGTYTANTEYLGLSYGGECMVNDRMDLIKNAKVIVLSGQNPGWGSNGNPSYFFRAAKDNGAEFVYVGPSYNVSAAALDARWMPVRPGTDTAFYIGVAGEMLRLEEERGGILDLDFLHRCCIGFDEESMPADAATTENYAGYLKGSYDGTPKNAAWASAICGVPEEDIVWFAETMGKDNDVVLSHGYAAARCNGAEDLPQAYMAVACMGGHIGKSGNGLGNYYVDRQGPGGVQIVSTGGDGTADIELPELAPLYDPNKVEGTIEDDFVNGLEVWDAIINGKYQSTGRCWSGVFNKPVERECDIRVVYGGRDGSGRSVPNSSKMAEAMRKLDFVVIQQFVPSATTPYADIILPDLANIERDQIVDNGDRDREMVLVYSKVSDTPFEAKSDQWINEQLLERLGYNPKDVYPLSEEQQFFNKLANSTVNDGNENATPLVTITEEDIANWGVEGTPQEGLIGLEELRAKGIYQVERAFGDEYDHIAMADFRNDPASDPRPSASGLFEIYCQAKADMFNTAAMAGETYKPYPTYHEVVADEGFPLLMFNTHYPRTACSDFNNVVTLREACEAPVTISAADAAERGIADGDPILVSSPYGKILRTAAVSACIVPGSIDVPNGSWPELDEDGIDRGGSPNTLYGGAPKGMGVSGYNNVSVQVEKWSGGELVPDYETQLIVCPE</sequence>
<keyword evidence="6" id="KW-0408">Iron</keyword>
<protein>
    <submittedName>
        <fullName evidence="9">Molybdopterin-dependent oxidoreductase</fullName>
    </submittedName>
</protein>
<evidence type="ECO:0000313" key="10">
    <source>
        <dbReference type="Proteomes" id="UP001343724"/>
    </source>
</evidence>
<dbReference type="Gene3D" id="3.40.50.740">
    <property type="match status" value="1"/>
</dbReference>
<dbReference type="Proteomes" id="UP001343724">
    <property type="component" value="Unassembled WGS sequence"/>
</dbReference>
<dbReference type="PANTHER" id="PTHR43742:SF10">
    <property type="entry name" value="TRIMETHYLAMINE-N-OXIDE REDUCTASE 2"/>
    <property type="match status" value="1"/>
</dbReference>
<proteinExistence type="inferred from homology"/>
<keyword evidence="5" id="KW-0560">Oxidoreductase</keyword>
<keyword evidence="4" id="KW-0479">Metal-binding</keyword>
<dbReference type="InterPro" id="IPR006656">
    <property type="entry name" value="Mopterin_OxRdtase"/>
</dbReference>
<dbReference type="Gene3D" id="3.40.228.10">
    <property type="entry name" value="Dimethylsulfoxide Reductase, domain 2"/>
    <property type="match status" value="1"/>
</dbReference>
<evidence type="ECO:0000256" key="1">
    <source>
        <dbReference type="ARBA" id="ARBA00001942"/>
    </source>
</evidence>
<comment type="similarity">
    <text evidence="2">Belongs to the prokaryotic molybdopterin-containing oxidoreductase family.</text>
</comment>
<accession>A0ABU6IZ49</accession>
<keyword evidence="10" id="KW-1185">Reference proteome</keyword>
<gene>
    <name evidence="9" type="ORF">VJ920_07500</name>
</gene>
<dbReference type="PROSITE" id="PS00932">
    <property type="entry name" value="MOLYBDOPTERIN_PROK_3"/>
    <property type="match status" value="1"/>
</dbReference>
<dbReference type="InterPro" id="IPR006657">
    <property type="entry name" value="MoPterin_dinucl-bd_dom"/>
</dbReference>
<evidence type="ECO:0000313" key="9">
    <source>
        <dbReference type="EMBL" id="MEC4295152.1"/>
    </source>
</evidence>
<dbReference type="SUPFAM" id="SSF50692">
    <property type="entry name" value="ADC-like"/>
    <property type="match status" value="1"/>
</dbReference>
<dbReference type="RefSeq" id="WP_326440252.1">
    <property type="nucleotide sequence ID" value="NZ_JAYMFH010000009.1"/>
</dbReference>
<evidence type="ECO:0000256" key="5">
    <source>
        <dbReference type="ARBA" id="ARBA00023002"/>
    </source>
</evidence>
<dbReference type="SUPFAM" id="SSF53706">
    <property type="entry name" value="Formate dehydrogenase/DMSO reductase, domains 1-3"/>
    <property type="match status" value="1"/>
</dbReference>
<evidence type="ECO:0000256" key="7">
    <source>
        <dbReference type="ARBA" id="ARBA00023014"/>
    </source>
</evidence>
<dbReference type="Gene3D" id="2.20.25.90">
    <property type="entry name" value="ADC-like domains"/>
    <property type="match status" value="1"/>
</dbReference>
<dbReference type="Pfam" id="PF01568">
    <property type="entry name" value="Molydop_binding"/>
    <property type="match status" value="1"/>
</dbReference>
<dbReference type="Gene3D" id="2.40.40.20">
    <property type="match status" value="1"/>
</dbReference>
<dbReference type="InterPro" id="IPR006963">
    <property type="entry name" value="Mopterin_OxRdtase_4Fe-4S_dom"/>
</dbReference>
<keyword evidence="3" id="KW-0500">Molybdenum</keyword>
<dbReference type="Pfam" id="PF00384">
    <property type="entry name" value="Molybdopterin"/>
    <property type="match status" value="1"/>
</dbReference>